<evidence type="ECO:0000313" key="5">
    <source>
        <dbReference type="EMBL" id="TGZ53699.1"/>
    </source>
</evidence>
<dbReference type="GO" id="GO:0031144">
    <property type="term" value="P:proteasome localization"/>
    <property type="evidence" value="ECO:0007669"/>
    <property type="project" value="InterPro"/>
</dbReference>
<feature type="region of interest" description="Disordered" evidence="4">
    <location>
        <begin position="201"/>
        <end position="227"/>
    </location>
</feature>
<comment type="similarity">
    <text evidence="2">Belongs to the cut8/STS1 family.</text>
</comment>
<name>A0A4S2KZM6_9HYME</name>
<proteinExistence type="inferred from homology"/>
<evidence type="ECO:0000256" key="2">
    <source>
        <dbReference type="ARBA" id="ARBA00006199"/>
    </source>
</evidence>
<dbReference type="AlphaFoldDB" id="A0A4S2KZM6"/>
<evidence type="ECO:0000256" key="4">
    <source>
        <dbReference type="SAM" id="MobiDB-lite"/>
    </source>
</evidence>
<dbReference type="PANTHER" id="PTHR28032">
    <property type="entry name" value="FI02826P"/>
    <property type="match status" value="1"/>
</dbReference>
<feature type="region of interest" description="Disordered" evidence="4">
    <location>
        <begin position="287"/>
        <end position="318"/>
    </location>
</feature>
<dbReference type="Proteomes" id="UP000310200">
    <property type="component" value="Unassembled WGS sequence"/>
</dbReference>
<feature type="non-terminal residue" evidence="5">
    <location>
        <position position="541"/>
    </location>
</feature>
<protein>
    <submittedName>
        <fullName evidence="5">Uncharacterized protein</fullName>
    </submittedName>
</protein>
<reference evidence="5 6" key="1">
    <citation type="journal article" date="2019" name="Philos. Trans. R. Soc. Lond., B, Biol. Sci.">
        <title>Ant behaviour and brain gene expression of defending hosts depend on the ecological success of the intruding social parasite.</title>
        <authorList>
            <person name="Kaur R."/>
            <person name="Stoldt M."/>
            <person name="Jongepier E."/>
            <person name="Feldmeyer B."/>
            <person name="Menzel F."/>
            <person name="Bornberg-Bauer E."/>
            <person name="Foitzik S."/>
        </authorList>
    </citation>
    <scope>NUCLEOTIDE SEQUENCE [LARGE SCALE GENOMIC DNA]</scope>
    <source>
        <tissue evidence="5">Whole body</tissue>
    </source>
</reference>
<dbReference type="GO" id="GO:0071630">
    <property type="term" value="P:nuclear protein quality control by the ubiquitin-proteasome system"/>
    <property type="evidence" value="ECO:0007669"/>
    <property type="project" value="InterPro"/>
</dbReference>
<dbReference type="STRING" id="300112.A0A4S2KZM6"/>
<keyword evidence="3" id="KW-0539">Nucleus</keyword>
<dbReference type="PANTHER" id="PTHR28032:SF1">
    <property type="entry name" value="FI02826P"/>
    <property type="match status" value="1"/>
</dbReference>
<comment type="subcellular location">
    <subcellularLocation>
        <location evidence="1">Nucleus</location>
    </subcellularLocation>
</comment>
<evidence type="ECO:0000256" key="1">
    <source>
        <dbReference type="ARBA" id="ARBA00004123"/>
    </source>
</evidence>
<dbReference type="Gene3D" id="1.20.58.1590">
    <property type="entry name" value="Tethering factor for nuclear proteasome Cut8/Sts1"/>
    <property type="match status" value="1"/>
</dbReference>
<organism evidence="5 6">
    <name type="scientific">Temnothorax longispinosus</name>
    <dbReference type="NCBI Taxonomy" id="300112"/>
    <lineage>
        <taxon>Eukaryota</taxon>
        <taxon>Metazoa</taxon>
        <taxon>Ecdysozoa</taxon>
        <taxon>Arthropoda</taxon>
        <taxon>Hexapoda</taxon>
        <taxon>Insecta</taxon>
        <taxon>Pterygota</taxon>
        <taxon>Neoptera</taxon>
        <taxon>Endopterygota</taxon>
        <taxon>Hymenoptera</taxon>
        <taxon>Apocrita</taxon>
        <taxon>Aculeata</taxon>
        <taxon>Formicoidea</taxon>
        <taxon>Formicidae</taxon>
        <taxon>Myrmicinae</taxon>
        <taxon>Temnothorax</taxon>
    </lineage>
</organism>
<dbReference type="InterPro" id="IPR013868">
    <property type="entry name" value="Cut8/Sts1_fam"/>
</dbReference>
<dbReference type="GO" id="GO:0031965">
    <property type="term" value="C:nuclear membrane"/>
    <property type="evidence" value="ECO:0007669"/>
    <property type="project" value="TreeGrafter"/>
</dbReference>
<evidence type="ECO:0000313" key="6">
    <source>
        <dbReference type="Proteomes" id="UP000310200"/>
    </source>
</evidence>
<accession>A0A4S2KZM6</accession>
<dbReference type="InterPro" id="IPR038422">
    <property type="entry name" value="Cut8/Sts1_sf"/>
</dbReference>
<dbReference type="Pfam" id="PF08559">
    <property type="entry name" value="Cut8"/>
    <property type="match status" value="1"/>
</dbReference>
<dbReference type="EMBL" id="QBLH01000968">
    <property type="protein sequence ID" value="TGZ53699.1"/>
    <property type="molecule type" value="Genomic_DNA"/>
</dbReference>
<sequence length="541" mass="61149">MFLVKEGNEVLVVSENDVSSNDTADFIIAMIKQRVGDSVKLQITSTHFYPDKISSLKLSGFKVKDTDPKDFDLERYMRDIKEVGTVSANKPSFEKLDDPVEEDLIDEDELLDESDLVKLDASSLTVCATTGKRKACKDCLCGFAEELSGKDAPENTVKSSCGNETHSDVPVVLSLECLPSNQGKKILGDTSINAAMARQLRDTPDPSPRARQSRLESPLVIPANSTPATYRNMDVSTLQNWLNRLPDDWSSPQSPDELVIQKRGRRRSIVWSPDLDTYKRRSLLSLSSRDRTPVKSPSTSKAVSRDAARKRLSLNDTRQSNFTTLENKKTSLPSRVSLNTTNVPRERSNDNLVKSLRGLSHEQLVKLIMELVYAQDNGALRENEKLRDVLSKKMPVADIQPLLEKLVVLRQNIYTSLMFVPNLTDDSTYGRTCIHLDTFQKTLIDQGRILQESQHWISLMRYALEAWRITRELPEWENQGSYNSTRQCFKSLSQFCTEALRRGNFETSALEIYIESLKTIAAECEDFQICLQIAKEGKHET</sequence>
<evidence type="ECO:0000256" key="3">
    <source>
        <dbReference type="ARBA" id="ARBA00023242"/>
    </source>
</evidence>
<keyword evidence="6" id="KW-1185">Reference proteome</keyword>
<gene>
    <name evidence="5" type="ORF">DBV15_04899</name>
</gene>
<comment type="caution">
    <text evidence="5">The sequence shown here is derived from an EMBL/GenBank/DDBJ whole genome shotgun (WGS) entry which is preliminary data.</text>
</comment>
<dbReference type="GO" id="GO:0070628">
    <property type="term" value="F:proteasome binding"/>
    <property type="evidence" value="ECO:0007669"/>
    <property type="project" value="TreeGrafter"/>
</dbReference>